<feature type="region of interest" description="Disordered" evidence="1">
    <location>
        <begin position="28"/>
        <end position="71"/>
    </location>
</feature>
<keyword evidence="4" id="KW-1185">Reference proteome</keyword>
<dbReference type="SUPFAM" id="SSF50998">
    <property type="entry name" value="Quinoprotein alcohol dehydrogenase-like"/>
    <property type="match status" value="1"/>
</dbReference>
<gene>
    <name evidence="3" type="ORF">HGQ17_00285</name>
</gene>
<proteinExistence type="predicted"/>
<protein>
    <submittedName>
        <fullName evidence="3">Uncharacterized protein</fullName>
    </submittedName>
</protein>
<dbReference type="EMBL" id="JABAHY010000001">
    <property type="protein sequence ID" value="NLS08468.1"/>
    <property type="molecule type" value="Genomic_DNA"/>
</dbReference>
<evidence type="ECO:0000256" key="2">
    <source>
        <dbReference type="SAM" id="SignalP"/>
    </source>
</evidence>
<dbReference type="RefSeq" id="WP_168885977.1">
    <property type="nucleotide sequence ID" value="NZ_JABAHY010000001.1"/>
</dbReference>
<dbReference type="InterPro" id="IPR011047">
    <property type="entry name" value="Quinoprotein_ADH-like_sf"/>
</dbReference>
<feature type="signal peptide" evidence="2">
    <location>
        <begin position="1"/>
        <end position="27"/>
    </location>
</feature>
<evidence type="ECO:0000256" key="1">
    <source>
        <dbReference type="SAM" id="MobiDB-lite"/>
    </source>
</evidence>
<dbReference type="InterPro" id="IPR015943">
    <property type="entry name" value="WD40/YVTN_repeat-like_dom_sf"/>
</dbReference>
<sequence length="409" mass="42720">MAETAPQQQIRRRRRAAAALLAGGLLAACSSPQDSGPGESAPSEQAAAVEYDPQPQVLDEPLPETDAGDAQLPTQFTGRALLETDWGTPPQEADGVFLAPGDTGGKLTFTAVDSEGVALWEAERPLSCTGFTLTTDEDQTLAILSDIDENAEGSPLGAPTVTAYDLHTGEEVWGPVEVPGPHQGPGMLFAAPPEESFGELGPAVVLDPATGEVVFDERDDEELRVLGEHHGTVLVAEEDELRGYSAGAADPEWAVALTDLGWQDEPLRATAGQNSGQVTAMLIGPSADDRALVDLQSGQMLGESLREAGQDPSSGTWLTLGDDLTGIDPDGVQLFSAELDEDMSVEIVGGVLAYLRGADQLHIYNVVTGDQAHAYEPGGEGPLAVPTHITGTGVGALEIEDRLFLAVGE</sequence>
<dbReference type="AlphaFoldDB" id="A0A7X8YCE2"/>
<organism evidence="3 4">
    <name type="scientific">Nesterenkonia sedimenti</name>
    <dbReference type="NCBI Taxonomy" id="1463632"/>
    <lineage>
        <taxon>Bacteria</taxon>
        <taxon>Bacillati</taxon>
        <taxon>Actinomycetota</taxon>
        <taxon>Actinomycetes</taxon>
        <taxon>Micrococcales</taxon>
        <taxon>Micrococcaceae</taxon>
        <taxon>Nesterenkonia</taxon>
    </lineage>
</organism>
<feature type="chain" id="PRO_5039059110" evidence="2">
    <location>
        <begin position="28"/>
        <end position="409"/>
    </location>
</feature>
<evidence type="ECO:0000313" key="3">
    <source>
        <dbReference type="EMBL" id="NLS08468.1"/>
    </source>
</evidence>
<dbReference type="Proteomes" id="UP000523139">
    <property type="component" value="Unassembled WGS sequence"/>
</dbReference>
<dbReference type="Gene3D" id="2.130.10.10">
    <property type="entry name" value="YVTN repeat-like/Quinoprotein amine dehydrogenase"/>
    <property type="match status" value="1"/>
</dbReference>
<accession>A0A7X8YCE2</accession>
<reference evidence="3 4" key="1">
    <citation type="submission" date="2020-04" db="EMBL/GenBank/DDBJ databases">
        <title>Nesterenkonia sp. nov., isolated from marine sediment.</title>
        <authorList>
            <person name="Zhang G."/>
        </authorList>
    </citation>
    <scope>NUCLEOTIDE SEQUENCE [LARGE SCALE GENOMIC DNA]</scope>
    <source>
        <strain evidence="3 4">MY13</strain>
    </source>
</reference>
<comment type="caution">
    <text evidence="3">The sequence shown here is derived from an EMBL/GenBank/DDBJ whole genome shotgun (WGS) entry which is preliminary data.</text>
</comment>
<evidence type="ECO:0000313" key="4">
    <source>
        <dbReference type="Proteomes" id="UP000523139"/>
    </source>
</evidence>
<keyword evidence="2" id="KW-0732">Signal</keyword>
<name>A0A7X8YCE2_9MICC</name>